<evidence type="ECO:0000256" key="5">
    <source>
        <dbReference type="ARBA" id="ARBA00022692"/>
    </source>
</evidence>
<dbReference type="PANTHER" id="PTHR44170">
    <property type="entry name" value="PROTEIN SIDEKICK"/>
    <property type="match status" value="1"/>
</dbReference>
<feature type="domain" description="Fibronectin type-III" evidence="17">
    <location>
        <begin position="400"/>
        <end position="494"/>
    </location>
</feature>
<dbReference type="InterPro" id="IPR036116">
    <property type="entry name" value="FN3_sf"/>
</dbReference>
<evidence type="ECO:0000256" key="14">
    <source>
        <dbReference type="SAM" id="Phobius"/>
    </source>
</evidence>
<keyword evidence="19" id="KW-1185">Reference proteome</keyword>
<dbReference type="SMART" id="SM00060">
    <property type="entry name" value="FN3"/>
    <property type="match status" value="4"/>
</dbReference>
<dbReference type="Pfam" id="PF07679">
    <property type="entry name" value="I-set"/>
    <property type="match status" value="3"/>
</dbReference>
<evidence type="ECO:0000256" key="7">
    <source>
        <dbReference type="ARBA" id="ARBA00022737"/>
    </source>
</evidence>
<evidence type="ECO:0000256" key="11">
    <source>
        <dbReference type="ARBA" id="ARBA00023180"/>
    </source>
</evidence>
<feature type="region of interest" description="Disordered" evidence="13">
    <location>
        <begin position="997"/>
        <end position="1085"/>
    </location>
</feature>
<dbReference type="InterPro" id="IPR013783">
    <property type="entry name" value="Ig-like_fold"/>
</dbReference>
<dbReference type="CDD" id="cd00063">
    <property type="entry name" value="FN3"/>
    <property type="match status" value="5"/>
</dbReference>
<feature type="transmembrane region" description="Helical" evidence="14">
    <location>
        <begin position="873"/>
        <end position="893"/>
    </location>
</feature>
<keyword evidence="11" id="KW-0325">Glycoprotein</keyword>
<comment type="function">
    <text evidence="1">May play a role in anteroposterior axis elongation.</text>
</comment>
<accession>A0A5A9NYI4</accession>
<reference evidence="18 19" key="1">
    <citation type="journal article" date="2019" name="Mol. Ecol. Resour.">
        <title>Chromosome-level genome assembly of Triplophysa tibetana, a fish adapted to the harsh high-altitude environment of the Tibetan Plateau.</title>
        <authorList>
            <person name="Yang X."/>
            <person name="Liu H."/>
            <person name="Ma Z."/>
            <person name="Zou Y."/>
            <person name="Zou M."/>
            <person name="Mao Y."/>
            <person name="Li X."/>
            <person name="Wang H."/>
            <person name="Chen T."/>
            <person name="Wang W."/>
            <person name="Yang R."/>
        </authorList>
    </citation>
    <scope>NUCLEOTIDE SEQUENCE [LARGE SCALE GENOMIC DNA]</scope>
    <source>
        <strain evidence="18">TTIB1903HZAU</strain>
        <tissue evidence="18">Muscle</tissue>
    </source>
</reference>
<comment type="caution">
    <text evidence="18">The sequence shown here is derived from an EMBL/GenBank/DDBJ whole genome shotgun (WGS) entry which is preliminary data.</text>
</comment>
<name>A0A5A9NYI4_9TELE</name>
<sequence>MASFIKGLNQRLLFLAVFLSISGNLTDVTVIRREAVVLDCQAHGEAPIAVRWLKNGRKLIETEHINQLANGSLLISEPGSRKDKSDEGFYQCLAQNKYGSILSQRARLTIASLSAFSQHPSSITVTEGWVARFACKITATPPPIITWEFNRVTLPLATERIAVLPGGILQIQGVEREDAGNYRCVATNIGSRRKSSEAVLTVTGAPSSRVPQRPRIVAGPQNLTIATRSSALLECMATGSPRPLISWSRADHKSIDVYNTKVLGNGNLLISDIKPQHAGVYFCRATTPGTRNFTLAAANITVLAPPSFVEWPESVTRPRAGTARFVCVAQGFPEPQITWLKNGQTLHSNGRIKMYNSKLVINQIIPEDDGIYQCQAENQLGSVLAMARLIVVMSDNRPSAPRNVRADTMSSSSILLAWERPLYNSDKVIAYSVHYMKTEGLNNEEYQIVIGNDTTRYIIDDLEAGRNYTFYIVAYMPVGASRMSDHVVQHTLEDVPLRAPELSLSSRSPTDIQVSWQPLSHKLSRGRVSMYRLSYRTSADGAIAQHEVPAQRTHHLLKGLQPDTNYLLRIAAATSVGWGEPSAWTTHRTPKDSSTKVPLAPELQLETLNCTTITVRWNLPAGSAADLQGYKLSYHEESQPEGPPTQIPPHLRQHTIGGLGYCTIGMSSRNSSTSVYLRWGRPAFTAGQTVNYTVRCNPVGLQNASLVLYLQTDAQSLLVSDLDPNANYEFAVRLHVDQLSSPWSPVVYQQTLPEAPSRAPVGVKVSLIERDSALVSWKPPDEPNITVTRYTILYASRRAWAAGEWQILQREGSITMALLEKLQSGQVYLVKVSASNQMGDGPFSPAVELTVHSDQAIVFSGGFYHLDQRSMTGIAVGVCIALTCIIICVLILACRSKTRKSCTAKSIRQGGETPPTAVHLANGSQAESAEEMMPMMRDHFVDAKGGTNLIINSDGPVKPTNEKKRSRWSFFKKDEKDVKKVSSPSYSYYPGTSLLSYTDTSPGSPRHQPSSLQGLFGSSEGNSEGSHSSETGDSGRYTHDDTEGSSSRPASLRDEESEESDRYVIEKEHHLCVKNAEETTPSQPV</sequence>
<dbReference type="GO" id="GO:0016020">
    <property type="term" value="C:membrane"/>
    <property type="evidence" value="ECO:0007669"/>
    <property type="project" value="UniProtKB-SubCell"/>
</dbReference>
<dbReference type="PANTHER" id="PTHR44170:SF47">
    <property type="entry name" value="PROTOGENIN"/>
    <property type="match status" value="1"/>
</dbReference>
<feature type="domain" description="Ig-like" evidence="16">
    <location>
        <begin position="34"/>
        <end position="109"/>
    </location>
</feature>
<feature type="domain" description="Ig-like" evidence="16">
    <location>
        <begin position="114"/>
        <end position="201"/>
    </location>
</feature>
<dbReference type="Proteomes" id="UP000324632">
    <property type="component" value="Chromosome 11"/>
</dbReference>
<dbReference type="Gene3D" id="2.60.40.10">
    <property type="entry name" value="Immunoglobulins"/>
    <property type="match status" value="9"/>
</dbReference>
<feature type="domain" description="Fibronectin type-III" evidence="17">
    <location>
        <begin position="660"/>
        <end position="754"/>
    </location>
</feature>
<dbReference type="InterPro" id="IPR013098">
    <property type="entry name" value="Ig_I-set"/>
</dbReference>
<dbReference type="SMART" id="SM00408">
    <property type="entry name" value="IGc2"/>
    <property type="match status" value="4"/>
</dbReference>
<dbReference type="InterPro" id="IPR003599">
    <property type="entry name" value="Ig_sub"/>
</dbReference>
<dbReference type="FunFam" id="2.60.40.10:FF:000551">
    <property type="entry name" value="Protogenin A"/>
    <property type="match status" value="1"/>
</dbReference>
<gene>
    <name evidence="18" type="ORF">E1301_Tti021577</name>
</gene>
<dbReference type="FunFam" id="2.60.40.10:FF:000189">
    <property type="entry name" value="Neogenin isoform 3"/>
    <property type="match status" value="1"/>
</dbReference>
<feature type="compositionally biased region" description="Basic and acidic residues" evidence="13">
    <location>
        <begin position="1060"/>
        <end position="1077"/>
    </location>
</feature>
<dbReference type="SUPFAM" id="SSF48726">
    <property type="entry name" value="Immunoglobulin"/>
    <property type="match status" value="4"/>
</dbReference>
<dbReference type="Pfam" id="PF00041">
    <property type="entry name" value="fn3"/>
    <property type="match status" value="4"/>
</dbReference>
<evidence type="ECO:0000259" key="17">
    <source>
        <dbReference type="PROSITE" id="PS50853"/>
    </source>
</evidence>
<evidence type="ECO:0000256" key="9">
    <source>
        <dbReference type="ARBA" id="ARBA00023136"/>
    </source>
</evidence>
<feature type="domain" description="Ig-like" evidence="16">
    <location>
        <begin position="306"/>
        <end position="390"/>
    </location>
</feature>
<feature type="chain" id="PRO_5023085661" evidence="15">
    <location>
        <begin position="24"/>
        <end position="1085"/>
    </location>
</feature>
<evidence type="ECO:0000313" key="18">
    <source>
        <dbReference type="EMBL" id="KAA0715264.1"/>
    </source>
</evidence>
<keyword evidence="10" id="KW-1015">Disulfide bond</keyword>
<dbReference type="GO" id="GO:0098609">
    <property type="term" value="P:cell-cell adhesion"/>
    <property type="evidence" value="ECO:0007669"/>
    <property type="project" value="TreeGrafter"/>
</dbReference>
<evidence type="ECO:0000256" key="1">
    <source>
        <dbReference type="ARBA" id="ARBA00002140"/>
    </source>
</evidence>
<organism evidence="18 19">
    <name type="scientific">Triplophysa tibetana</name>
    <dbReference type="NCBI Taxonomy" id="1572043"/>
    <lineage>
        <taxon>Eukaryota</taxon>
        <taxon>Metazoa</taxon>
        <taxon>Chordata</taxon>
        <taxon>Craniata</taxon>
        <taxon>Vertebrata</taxon>
        <taxon>Euteleostomi</taxon>
        <taxon>Actinopterygii</taxon>
        <taxon>Neopterygii</taxon>
        <taxon>Teleostei</taxon>
        <taxon>Ostariophysi</taxon>
        <taxon>Cypriniformes</taxon>
        <taxon>Nemacheilidae</taxon>
        <taxon>Triplophysa</taxon>
    </lineage>
</organism>
<dbReference type="FunFam" id="2.60.40.10:FF:000299">
    <property type="entry name" value="protogenin isoform X2"/>
    <property type="match status" value="1"/>
</dbReference>
<evidence type="ECO:0000256" key="13">
    <source>
        <dbReference type="SAM" id="MobiDB-lite"/>
    </source>
</evidence>
<keyword evidence="4" id="KW-0217">Developmental protein</keyword>
<dbReference type="FunFam" id="2.60.40.10:FF:000455">
    <property type="entry name" value="Protogenin A"/>
    <property type="match status" value="1"/>
</dbReference>
<evidence type="ECO:0000256" key="15">
    <source>
        <dbReference type="SAM" id="SignalP"/>
    </source>
</evidence>
<feature type="compositionally biased region" description="Polar residues" evidence="13">
    <location>
        <begin position="999"/>
        <end position="1013"/>
    </location>
</feature>
<evidence type="ECO:0000256" key="10">
    <source>
        <dbReference type="ARBA" id="ARBA00023157"/>
    </source>
</evidence>
<evidence type="ECO:0000256" key="6">
    <source>
        <dbReference type="ARBA" id="ARBA00022729"/>
    </source>
</evidence>
<evidence type="ECO:0000313" key="19">
    <source>
        <dbReference type="Proteomes" id="UP000324632"/>
    </source>
</evidence>
<evidence type="ECO:0000256" key="2">
    <source>
        <dbReference type="ARBA" id="ARBA00004167"/>
    </source>
</evidence>
<keyword evidence="6 15" id="KW-0732">Signal</keyword>
<dbReference type="InterPro" id="IPR036179">
    <property type="entry name" value="Ig-like_dom_sf"/>
</dbReference>
<dbReference type="FunFam" id="2.60.40.10:FF:000930">
    <property type="entry name" value="immunoglobulin superfamily DCC subclass member 3"/>
    <property type="match status" value="1"/>
</dbReference>
<evidence type="ECO:0000256" key="4">
    <source>
        <dbReference type="ARBA" id="ARBA00022473"/>
    </source>
</evidence>
<protein>
    <submittedName>
        <fullName evidence="18">Protogenin A</fullName>
    </submittedName>
</protein>
<evidence type="ECO:0000256" key="3">
    <source>
        <dbReference type="ARBA" id="ARBA00009588"/>
    </source>
</evidence>
<feature type="domain" description="Fibronectin type-III" evidence="17">
    <location>
        <begin position="759"/>
        <end position="854"/>
    </location>
</feature>
<dbReference type="SUPFAM" id="SSF49265">
    <property type="entry name" value="Fibronectin type III"/>
    <property type="match status" value="3"/>
</dbReference>
<comment type="subcellular location">
    <subcellularLocation>
        <location evidence="2">Membrane</location>
        <topology evidence="2">Single-pass membrane protein</topology>
    </subcellularLocation>
</comment>
<dbReference type="AlphaFoldDB" id="A0A5A9NYI4"/>
<keyword evidence="8 14" id="KW-1133">Transmembrane helix</keyword>
<feature type="signal peptide" evidence="15">
    <location>
        <begin position="1"/>
        <end position="23"/>
    </location>
</feature>
<feature type="compositionally biased region" description="Low complexity" evidence="13">
    <location>
        <begin position="1017"/>
        <end position="1029"/>
    </location>
</feature>
<dbReference type="SMART" id="SM00409">
    <property type="entry name" value="IG"/>
    <property type="match status" value="4"/>
</dbReference>
<keyword evidence="9 14" id="KW-0472">Membrane</keyword>
<dbReference type="FunFam" id="2.60.40.10:FF:000828">
    <property type="entry name" value="Protogenin"/>
    <property type="match status" value="1"/>
</dbReference>
<dbReference type="InterPro" id="IPR003961">
    <property type="entry name" value="FN3_dom"/>
</dbReference>
<feature type="domain" description="Fibronectin type-III" evidence="17">
    <location>
        <begin position="496"/>
        <end position="592"/>
    </location>
</feature>
<feature type="domain" description="Ig-like" evidence="16">
    <location>
        <begin position="214"/>
        <end position="301"/>
    </location>
</feature>
<evidence type="ECO:0000256" key="12">
    <source>
        <dbReference type="ARBA" id="ARBA00023319"/>
    </source>
</evidence>
<comment type="similarity">
    <text evidence="3">Belongs to the immunoglobulin superfamily. DCC family.</text>
</comment>
<keyword evidence="7" id="KW-0677">Repeat</keyword>
<evidence type="ECO:0000259" key="16">
    <source>
        <dbReference type="PROSITE" id="PS50835"/>
    </source>
</evidence>
<evidence type="ECO:0000256" key="8">
    <source>
        <dbReference type="ARBA" id="ARBA00022989"/>
    </source>
</evidence>
<dbReference type="Pfam" id="PF13927">
    <property type="entry name" value="Ig_3"/>
    <property type="match status" value="1"/>
</dbReference>
<dbReference type="PROSITE" id="PS50835">
    <property type="entry name" value="IG_LIKE"/>
    <property type="match status" value="4"/>
</dbReference>
<keyword evidence="12" id="KW-0393">Immunoglobulin domain</keyword>
<dbReference type="EMBL" id="SOYY01000011">
    <property type="protein sequence ID" value="KAA0715264.1"/>
    <property type="molecule type" value="Genomic_DNA"/>
</dbReference>
<dbReference type="InterPro" id="IPR007110">
    <property type="entry name" value="Ig-like_dom"/>
</dbReference>
<proteinExistence type="inferred from homology"/>
<dbReference type="PROSITE" id="PS50853">
    <property type="entry name" value="FN3"/>
    <property type="match status" value="4"/>
</dbReference>
<keyword evidence="5 14" id="KW-0812">Transmembrane</keyword>
<dbReference type="InterPro" id="IPR003598">
    <property type="entry name" value="Ig_sub2"/>
</dbReference>